<gene>
    <name evidence="11" type="ORF">OC610_09320</name>
</gene>
<dbReference type="SUPFAM" id="SSF51905">
    <property type="entry name" value="FAD/NAD(P)-binding domain"/>
    <property type="match status" value="1"/>
</dbReference>
<comment type="cofactor">
    <cofactor evidence="1">
        <name>FAD</name>
        <dbReference type="ChEBI" id="CHEBI:57692"/>
    </cofactor>
</comment>
<evidence type="ECO:0000256" key="1">
    <source>
        <dbReference type="ARBA" id="ARBA00001974"/>
    </source>
</evidence>
<feature type="compositionally biased region" description="Basic and acidic residues" evidence="9">
    <location>
        <begin position="37"/>
        <end position="49"/>
    </location>
</feature>
<keyword evidence="5" id="KW-0560">Oxidoreductase</keyword>
<evidence type="ECO:0000313" key="12">
    <source>
        <dbReference type="Proteomes" id="UP001061999"/>
    </source>
</evidence>
<evidence type="ECO:0000256" key="9">
    <source>
        <dbReference type="SAM" id="MobiDB-lite"/>
    </source>
</evidence>
<dbReference type="PANTHER" id="PTHR11530">
    <property type="entry name" value="D-AMINO ACID OXIDASE"/>
    <property type="match status" value="1"/>
</dbReference>
<dbReference type="Proteomes" id="UP001061999">
    <property type="component" value="Unassembled WGS sequence"/>
</dbReference>
<feature type="domain" description="FAD dependent oxidoreductase" evidence="10">
    <location>
        <begin position="124"/>
        <end position="393"/>
    </location>
</feature>
<evidence type="ECO:0000259" key="10">
    <source>
        <dbReference type="Pfam" id="PF01266"/>
    </source>
</evidence>
<dbReference type="InterPro" id="IPR023209">
    <property type="entry name" value="DAO"/>
</dbReference>
<feature type="region of interest" description="Disordered" evidence="9">
    <location>
        <begin position="27"/>
        <end position="49"/>
    </location>
</feature>
<name>A0ABT3F682_9PSED</name>
<dbReference type="Gene3D" id="3.40.50.720">
    <property type="entry name" value="NAD(P)-binding Rossmann-like Domain"/>
    <property type="match status" value="2"/>
</dbReference>
<organism evidence="11 12">
    <name type="scientific">Pseudomonas agronomica</name>
    <dbReference type="NCBI Taxonomy" id="2979328"/>
    <lineage>
        <taxon>Bacteria</taxon>
        <taxon>Pseudomonadati</taxon>
        <taxon>Pseudomonadota</taxon>
        <taxon>Gammaproteobacteria</taxon>
        <taxon>Pseudomonadales</taxon>
        <taxon>Pseudomonadaceae</taxon>
        <taxon>Pseudomonas</taxon>
    </lineage>
</organism>
<sequence length="398" mass="43709">MNRRTLLQGMGSSLAFASTSAIPWGTLQAAGTTPDQGEPRGNRQAIRKDAPLVPVDAHVDRITEIYTCLRPFRLAGPRIETQALGNKIVVHNYGHGGSGWSLSWGSSRLALQLLSKSAPAQKRLAVIGCGPMGLTSAILAQRAGLSVTIYAKELPPQIASMGATGHWSPDSQFCSTESGAGWTDRWIEMADFSYRMYQSLLGLPGDPVEWYYGYKLSSVPFGSVAAHKTTEFAKFNNPNRRYQPIQLDLAADAHPFSYPYARRWQNMLFNINTYARLLLSDFLAGGGTIKVQNFENAQQLLGLPEQAIINATGYGAKALFNDMDIIPIRGQTARLVQQPDVNYAIRADDFFFLPRRDGLVIQYIDRAGSYNNTDDTPDPKESADAIQQLANVMNGIQS</sequence>
<evidence type="ECO:0000256" key="3">
    <source>
        <dbReference type="ARBA" id="ARBA00022630"/>
    </source>
</evidence>
<protein>
    <recommendedName>
        <fullName evidence="7">D-amino-acid oxidase</fullName>
        <ecNumber evidence="6">1.4.3.3</ecNumber>
    </recommendedName>
</protein>
<comment type="catalytic activity">
    <reaction evidence="8">
        <text>a D-alpha-amino acid + O2 + H2O = a 2-oxocarboxylate + H2O2 + NH4(+)</text>
        <dbReference type="Rhea" id="RHEA:21816"/>
        <dbReference type="ChEBI" id="CHEBI:15377"/>
        <dbReference type="ChEBI" id="CHEBI:15379"/>
        <dbReference type="ChEBI" id="CHEBI:16240"/>
        <dbReference type="ChEBI" id="CHEBI:28938"/>
        <dbReference type="ChEBI" id="CHEBI:35179"/>
        <dbReference type="ChEBI" id="CHEBI:59871"/>
        <dbReference type="EC" id="1.4.3.3"/>
    </reaction>
    <physiologicalReaction direction="left-to-right" evidence="8">
        <dbReference type="Rhea" id="RHEA:21817"/>
    </physiologicalReaction>
</comment>
<keyword evidence="12" id="KW-1185">Reference proteome</keyword>
<dbReference type="EC" id="1.4.3.3" evidence="6"/>
<keyword evidence="3" id="KW-0285">Flavoprotein</keyword>
<dbReference type="InterPro" id="IPR036188">
    <property type="entry name" value="FAD/NAD-bd_sf"/>
</dbReference>
<dbReference type="EMBL" id="JAOSHO010000085">
    <property type="protein sequence ID" value="MCW1244605.1"/>
    <property type="molecule type" value="Genomic_DNA"/>
</dbReference>
<evidence type="ECO:0000313" key="11">
    <source>
        <dbReference type="EMBL" id="MCW1244605.1"/>
    </source>
</evidence>
<accession>A0ABT3F682</accession>
<dbReference type="RefSeq" id="WP_264427544.1">
    <property type="nucleotide sequence ID" value="NZ_JAOSHO010000085.1"/>
</dbReference>
<evidence type="ECO:0000256" key="7">
    <source>
        <dbReference type="ARBA" id="ARBA00039751"/>
    </source>
</evidence>
<evidence type="ECO:0000256" key="5">
    <source>
        <dbReference type="ARBA" id="ARBA00023002"/>
    </source>
</evidence>
<evidence type="ECO:0000256" key="4">
    <source>
        <dbReference type="ARBA" id="ARBA00022827"/>
    </source>
</evidence>
<evidence type="ECO:0000256" key="6">
    <source>
        <dbReference type="ARBA" id="ARBA00039101"/>
    </source>
</evidence>
<reference evidence="11" key="1">
    <citation type="submission" date="2022-07" db="EMBL/GenBank/DDBJ databases">
        <title>Pseudomonas agronomica sp. nov.: a novel bacterium with biotechnological application in the synthesis of biofertilizers from valorized agricultural residues.</title>
        <authorList>
            <person name="Robas M."/>
            <person name="Fernandez V.M."/>
            <person name="Luna L."/>
            <person name="Provanza A."/>
            <person name="Jimenez P.A."/>
        </authorList>
    </citation>
    <scope>NUCLEOTIDE SEQUENCE</scope>
    <source>
        <strain evidence="11">SAICEU22T</strain>
    </source>
</reference>
<evidence type="ECO:0000256" key="8">
    <source>
        <dbReference type="ARBA" id="ARBA00049547"/>
    </source>
</evidence>
<keyword evidence="4" id="KW-0274">FAD</keyword>
<comment type="caution">
    <text evidence="11">The sequence shown here is derived from an EMBL/GenBank/DDBJ whole genome shotgun (WGS) entry which is preliminary data.</text>
</comment>
<dbReference type="PANTHER" id="PTHR11530:SF11">
    <property type="entry name" value="D-ASPARTATE OXIDASE"/>
    <property type="match status" value="1"/>
</dbReference>
<comment type="similarity">
    <text evidence="2">Belongs to the DAMOX/DASOX family.</text>
</comment>
<dbReference type="Gene3D" id="3.30.9.10">
    <property type="entry name" value="D-Amino Acid Oxidase, subunit A, domain 2"/>
    <property type="match status" value="1"/>
</dbReference>
<proteinExistence type="inferred from homology"/>
<dbReference type="Pfam" id="PF01266">
    <property type="entry name" value="DAO"/>
    <property type="match status" value="1"/>
</dbReference>
<evidence type="ECO:0000256" key="2">
    <source>
        <dbReference type="ARBA" id="ARBA00006730"/>
    </source>
</evidence>
<dbReference type="InterPro" id="IPR006076">
    <property type="entry name" value="FAD-dep_OxRdtase"/>
</dbReference>